<organism evidence="2 3">
    <name type="scientific">Jiella avicenniae</name>
    <dbReference type="NCBI Taxonomy" id="2907202"/>
    <lineage>
        <taxon>Bacteria</taxon>
        <taxon>Pseudomonadati</taxon>
        <taxon>Pseudomonadota</taxon>
        <taxon>Alphaproteobacteria</taxon>
        <taxon>Hyphomicrobiales</taxon>
        <taxon>Aurantimonadaceae</taxon>
        <taxon>Jiella</taxon>
    </lineage>
</organism>
<evidence type="ECO:0000256" key="1">
    <source>
        <dbReference type="SAM" id="MobiDB-lite"/>
    </source>
</evidence>
<comment type="caution">
    <text evidence="2">The sequence shown here is derived from an EMBL/GenBank/DDBJ whole genome shotgun (WGS) entry which is preliminary data.</text>
</comment>
<keyword evidence="3" id="KW-1185">Reference proteome</keyword>
<accession>A0A9X1TDB9</accession>
<dbReference type="Proteomes" id="UP001139035">
    <property type="component" value="Unassembled WGS sequence"/>
</dbReference>
<dbReference type="AlphaFoldDB" id="A0A9X1TDB9"/>
<dbReference type="EMBL" id="JAJUWU010000019">
    <property type="protein sequence ID" value="MCE7029938.1"/>
    <property type="molecule type" value="Genomic_DNA"/>
</dbReference>
<proteinExistence type="predicted"/>
<protein>
    <submittedName>
        <fullName evidence="2">Uncharacterized protein</fullName>
    </submittedName>
</protein>
<evidence type="ECO:0000313" key="3">
    <source>
        <dbReference type="Proteomes" id="UP001139035"/>
    </source>
</evidence>
<evidence type="ECO:0000313" key="2">
    <source>
        <dbReference type="EMBL" id="MCE7029938.1"/>
    </source>
</evidence>
<name>A0A9X1TDB9_9HYPH</name>
<sequence>MIAKTAMNGRMLINNSLPPPAIPPGVWAKASDTNIINLARKSSSAKGAMAGHGHRKAPDGLSTGPPDVAAIYERPPSLQQGAAFAARCPSAYQYRPIAPSPVAGRLVEGTDNFSRHIPKRRNE</sequence>
<reference evidence="2" key="1">
    <citation type="submission" date="2022-01" db="EMBL/GenBank/DDBJ databases">
        <title>Jiella avicenniae sp. nov., a novel endophytic bacterium isolated from bark of Avicennia marina.</title>
        <authorList>
            <person name="Tuo L."/>
        </authorList>
    </citation>
    <scope>NUCLEOTIDE SEQUENCE</scope>
    <source>
        <strain evidence="2">CBK1P-4</strain>
    </source>
</reference>
<gene>
    <name evidence="2" type="ORF">LZD57_18255</name>
</gene>
<feature type="region of interest" description="Disordered" evidence="1">
    <location>
        <begin position="45"/>
        <end position="67"/>
    </location>
</feature>